<feature type="region of interest" description="Disordered" evidence="1">
    <location>
        <begin position="188"/>
        <end position="244"/>
    </location>
</feature>
<feature type="region of interest" description="Disordered" evidence="1">
    <location>
        <begin position="1"/>
        <end position="40"/>
    </location>
</feature>
<dbReference type="AlphaFoldDB" id="A0A9Q1K7D5"/>
<feature type="region of interest" description="Disordered" evidence="1">
    <location>
        <begin position="74"/>
        <end position="114"/>
    </location>
</feature>
<reference evidence="2" key="1">
    <citation type="submission" date="2022-04" db="EMBL/GenBank/DDBJ databases">
        <title>Carnegiea gigantea Genome sequencing and assembly v2.</title>
        <authorList>
            <person name="Copetti D."/>
            <person name="Sanderson M.J."/>
            <person name="Burquez A."/>
            <person name="Wojciechowski M.F."/>
        </authorList>
    </citation>
    <scope>NUCLEOTIDE SEQUENCE</scope>
    <source>
        <strain evidence="2">SGP5-SGP5p</strain>
        <tissue evidence="2">Aerial part</tissue>
    </source>
</reference>
<sequence length="309" mass="33596">MPSNSSTEPLSITNSENGDNENLNQISSLSDTSKSHTLYPVGGSRSDHICIQTEKTRLSYAKMTTFVMGCSSNPSHPTVSLTAHPPLPSSTPHSNLEIGNSSSPDLKANEPPCFGPPASPPVEHVEELIALCLLGKVWGEYVPLPAIINKTKADWKFIRGQVKSLVNVGNPSPSKEPVTSADQWIQNSPKKRFRSMPPSNLGKLSPLKPPTQPKVTIVDPPLVPNEPEISPNRSPSQPHDKGSFSKGMAQVLAAEDLILAHYQQIMNQEVPTNMDPLNAMDEDLLDEPNGNDYEDLEDILVDEEEIALS</sequence>
<proteinExistence type="predicted"/>
<feature type="compositionally biased region" description="Polar residues" evidence="1">
    <location>
        <begin position="1"/>
        <end position="36"/>
    </location>
</feature>
<accession>A0A9Q1K7D5</accession>
<evidence type="ECO:0000313" key="2">
    <source>
        <dbReference type="EMBL" id="KAJ8437740.1"/>
    </source>
</evidence>
<name>A0A9Q1K7D5_9CARY</name>
<gene>
    <name evidence="2" type="ORF">Cgig2_009455</name>
</gene>
<keyword evidence="3" id="KW-1185">Reference proteome</keyword>
<dbReference type="Proteomes" id="UP001153076">
    <property type="component" value="Unassembled WGS sequence"/>
</dbReference>
<dbReference type="EMBL" id="JAKOGI010000282">
    <property type="protein sequence ID" value="KAJ8437740.1"/>
    <property type="molecule type" value="Genomic_DNA"/>
</dbReference>
<organism evidence="2 3">
    <name type="scientific">Carnegiea gigantea</name>
    <dbReference type="NCBI Taxonomy" id="171969"/>
    <lineage>
        <taxon>Eukaryota</taxon>
        <taxon>Viridiplantae</taxon>
        <taxon>Streptophyta</taxon>
        <taxon>Embryophyta</taxon>
        <taxon>Tracheophyta</taxon>
        <taxon>Spermatophyta</taxon>
        <taxon>Magnoliopsida</taxon>
        <taxon>eudicotyledons</taxon>
        <taxon>Gunneridae</taxon>
        <taxon>Pentapetalae</taxon>
        <taxon>Caryophyllales</taxon>
        <taxon>Cactineae</taxon>
        <taxon>Cactaceae</taxon>
        <taxon>Cactoideae</taxon>
        <taxon>Echinocereeae</taxon>
        <taxon>Carnegiea</taxon>
    </lineage>
</organism>
<evidence type="ECO:0000256" key="1">
    <source>
        <dbReference type="SAM" id="MobiDB-lite"/>
    </source>
</evidence>
<protein>
    <submittedName>
        <fullName evidence="2">Uncharacterized protein</fullName>
    </submittedName>
</protein>
<comment type="caution">
    <text evidence="2">The sequence shown here is derived from an EMBL/GenBank/DDBJ whole genome shotgun (WGS) entry which is preliminary data.</text>
</comment>
<evidence type="ECO:0000313" key="3">
    <source>
        <dbReference type="Proteomes" id="UP001153076"/>
    </source>
</evidence>
<feature type="compositionally biased region" description="Polar residues" evidence="1">
    <location>
        <begin position="90"/>
        <end position="104"/>
    </location>
</feature>